<dbReference type="InterPro" id="IPR036085">
    <property type="entry name" value="PAZ_dom_sf"/>
</dbReference>
<dbReference type="PROSITE" id="PS50821">
    <property type="entry name" value="PAZ"/>
    <property type="match status" value="1"/>
</dbReference>
<organism evidence="4 5">
    <name type="scientific">Bonamia ostreae</name>
    <dbReference type="NCBI Taxonomy" id="126728"/>
    <lineage>
        <taxon>Eukaryota</taxon>
        <taxon>Sar</taxon>
        <taxon>Rhizaria</taxon>
        <taxon>Endomyxa</taxon>
        <taxon>Ascetosporea</taxon>
        <taxon>Haplosporida</taxon>
        <taxon>Bonamia</taxon>
    </lineage>
</organism>
<evidence type="ECO:0000259" key="2">
    <source>
        <dbReference type="PROSITE" id="PS50821"/>
    </source>
</evidence>
<reference evidence="4 5" key="1">
    <citation type="journal article" date="2024" name="BMC Biol.">
        <title>Comparative genomics of Ascetosporea gives new insight into the evolutionary basis for animal parasitism in Rhizaria.</title>
        <authorList>
            <person name="Hiltunen Thoren M."/>
            <person name="Onut-Brannstrom I."/>
            <person name="Alfjorden A."/>
            <person name="Peckova H."/>
            <person name="Swords F."/>
            <person name="Hooper C."/>
            <person name="Holzer A.S."/>
            <person name="Bass D."/>
            <person name="Burki F."/>
        </authorList>
    </citation>
    <scope>NUCLEOTIDE SEQUENCE [LARGE SCALE GENOMIC DNA]</scope>
    <source>
        <strain evidence="4">20-A016</strain>
    </source>
</reference>
<dbReference type="InterPro" id="IPR003165">
    <property type="entry name" value="Piwi"/>
</dbReference>
<dbReference type="SUPFAM" id="SSF101690">
    <property type="entry name" value="PAZ domain"/>
    <property type="match status" value="1"/>
</dbReference>
<evidence type="ECO:0000256" key="1">
    <source>
        <dbReference type="SAM" id="MobiDB-lite"/>
    </source>
</evidence>
<feature type="region of interest" description="Disordered" evidence="1">
    <location>
        <begin position="151"/>
        <end position="175"/>
    </location>
</feature>
<dbReference type="PROSITE" id="PS50822">
    <property type="entry name" value="PIWI"/>
    <property type="match status" value="1"/>
</dbReference>
<dbReference type="InterPro" id="IPR036397">
    <property type="entry name" value="RNaseH_sf"/>
</dbReference>
<keyword evidence="5" id="KW-1185">Reference proteome</keyword>
<feature type="domain" description="PAZ" evidence="2">
    <location>
        <begin position="1"/>
        <end position="107"/>
    </location>
</feature>
<dbReference type="Proteomes" id="UP001439008">
    <property type="component" value="Unassembled WGS sequence"/>
</dbReference>
<dbReference type="Gene3D" id="3.30.420.10">
    <property type="entry name" value="Ribonuclease H-like superfamily/Ribonuclease H"/>
    <property type="match status" value="1"/>
</dbReference>
<dbReference type="InterPro" id="IPR003100">
    <property type="entry name" value="PAZ_dom"/>
</dbReference>
<evidence type="ECO:0000313" key="5">
    <source>
        <dbReference type="Proteomes" id="UP001439008"/>
    </source>
</evidence>
<evidence type="ECO:0000313" key="4">
    <source>
        <dbReference type="EMBL" id="MES1921226.1"/>
    </source>
</evidence>
<dbReference type="Pfam" id="PF02171">
    <property type="entry name" value="Piwi"/>
    <property type="match status" value="1"/>
</dbReference>
<protein>
    <submittedName>
        <fullName evidence="4">Piwi-like protein 2</fullName>
    </submittedName>
</protein>
<dbReference type="SMART" id="SM00949">
    <property type="entry name" value="PAZ"/>
    <property type="match status" value="1"/>
</dbReference>
<name>A0ABV2ANJ2_9EUKA</name>
<accession>A0ABV2ANJ2</accession>
<dbReference type="Pfam" id="PF02170">
    <property type="entry name" value="PAZ"/>
    <property type="match status" value="1"/>
</dbReference>
<dbReference type="Gene3D" id="2.170.260.10">
    <property type="entry name" value="paz domain"/>
    <property type="match status" value="1"/>
</dbReference>
<dbReference type="SUPFAM" id="SSF53098">
    <property type="entry name" value="Ribonuclease H-like"/>
    <property type="match status" value="1"/>
</dbReference>
<evidence type="ECO:0000259" key="3">
    <source>
        <dbReference type="PROSITE" id="PS50822"/>
    </source>
</evidence>
<feature type="compositionally biased region" description="Polar residues" evidence="1">
    <location>
        <begin position="153"/>
        <end position="162"/>
    </location>
</feature>
<feature type="domain" description="Piwi" evidence="3">
    <location>
        <begin position="318"/>
        <end position="428"/>
    </location>
</feature>
<sequence length="473" mass="54623">MKEMFETNKNQKIAKKRIEDMIVDNVVITIHNRRLYRISEIDWNATIDDTFLKDGKKISYRDYFKNTYKEDCNLELKGMLVHRPRRRKNSTAAEKIMLPPELCHETGLSKKLKSNFQLMRKIADTTRIPAKKRHSLRTKLVSRLQKAIGAENSYDTDSNEGSQKGKDGVVGSSSPTREVVAAGSAITVESQIPIILSHKPVKLQGRILPEFKVSIADMNKNIRAVDPYTELQSGWNNAQFINKTIYKIRNWAVMGEDKRTMDQCVSQIRNVAQNANLLNTYISPNPQRYFVPNDRSRNNTNNWRKAIESVIEKDKPNIILVVLPDDRYGNPTAIYNLVKTICCTEKPVLSQCITRRNIMNQKRAGSVFKGCVKQMLIKMGNTPWRADLSVPDKSINMQEPTMICGMDVNHDMRRNCSTVSFVASYTSDYTKYNTFVYHQSFGREVVFFRLYMFDCCHKKANFKLLFELLYCFL</sequence>
<gene>
    <name evidence="4" type="primary">PIWIL2_1</name>
    <name evidence="4" type="ORF">MHBO_002786</name>
</gene>
<dbReference type="PANTHER" id="PTHR22891">
    <property type="entry name" value="EUKARYOTIC TRANSLATION INITIATION FACTOR 2C"/>
    <property type="match status" value="1"/>
</dbReference>
<dbReference type="EMBL" id="JBDODL010001169">
    <property type="protein sequence ID" value="MES1921226.1"/>
    <property type="molecule type" value="Genomic_DNA"/>
</dbReference>
<proteinExistence type="predicted"/>
<comment type="caution">
    <text evidence="4">The sequence shown here is derived from an EMBL/GenBank/DDBJ whole genome shotgun (WGS) entry which is preliminary data.</text>
</comment>
<dbReference type="InterPro" id="IPR012337">
    <property type="entry name" value="RNaseH-like_sf"/>
</dbReference>
<dbReference type="Gene3D" id="3.40.50.2300">
    <property type="match status" value="1"/>
</dbReference>